<feature type="transmembrane region" description="Helical" evidence="1">
    <location>
        <begin position="62"/>
        <end position="80"/>
    </location>
</feature>
<keyword evidence="1" id="KW-1133">Transmembrane helix</keyword>
<name>A0A0W0TNA1_9GAMM</name>
<evidence type="ECO:0000313" key="2">
    <source>
        <dbReference type="EMBL" id="KTC97079.1"/>
    </source>
</evidence>
<dbReference type="PATRIC" id="fig|45065.4.peg.2226"/>
<evidence type="ECO:0008006" key="4">
    <source>
        <dbReference type="Google" id="ProtNLM"/>
    </source>
</evidence>
<evidence type="ECO:0000256" key="1">
    <source>
        <dbReference type="SAM" id="Phobius"/>
    </source>
</evidence>
<dbReference type="AlphaFoldDB" id="A0A0W0TNA1"/>
<evidence type="ECO:0000313" key="3">
    <source>
        <dbReference type="Proteomes" id="UP000054785"/>
    </source>
</evidence>
<reference evidence="2 3" key="1">
    <citation type="submission" date="2015-11" db="EMBL/GenBank/DDBJ databases">
        <title>Genomic analysis of 38 Legionella species identifies large and diverse effector repertoires.</title>
        <authorList>
            <person name="Burstein D."/>
            <person name="Amaro F."/>
            <person name="Zusman T."/>
            <person name="Lifshitz Z."/>
            <person name="Cohen O."/>
            <person name="Gilbert J.A."/>
            <person name="Pupko T."/>
            <person name="Shuman H.A."/>
            <person name="Segal G."/>
        </authorList>
    </citation>
    <scope>NUCLEOTIDE SEQUENCE [LARGE SCALE GENOMIC DNA]</scope>
    <source>
        <strain evidence="2 3">ATCC 49504</strain>
    </source>
</reference>
<keyword evidence="3" id="KW-1185">Reference proteome</keyword>
<comment type="caution">
    <text evidence="2">The sequence shown here is derived from an EMBL/GenBank/DDBJ whole genome shotgun (WGS) entry which is preliminary data.</text>
</comment>
<proteinExistence type="predicted"/>
<sequence length="269" mass="28694">MPDTAPQSPAKAFFAENFLNKIMKKPRAAAPSAGDWLRGFSGWPHPESAGSVESYVFFPFEGMLNLLKLFVYITPAIMAMRLMDDTLMPMYEDALDSISGQEASMHERGRGLLKLLTCAPLLLLMSTFAAVALTGGCLTATSDMFEKAHAFGTKLHPKLGSLFGGHVFFLAIIIHVALGLEIPSAIVGVISLKLLSFCNQSLQNGATGKFKVSYAAAAPSGASSDTSMSLAVSASPKRSIAADSVTLPLFKARELQNVTDYGAISRLQP</sequence>
<feature type="transmembrane region" description="Helical" evidence="1">
    <location>
        <begin position="167"/>
        <end position="192"/>
    </location>
</feature>
<accession>A0A0W0TNA1</accession>
<feature type="transmembrane region" description="Helical" evidence="1">
    <location>
        <begin position="112"/>
        <end position="133"/>
    </location>
</feature>
<keyword evidence="1" id="KW-0812">Transmembrane</keyword>
<dbReference type="EMBL" id="LNYC01000073">
    <property type="protein sequence ID" value="KTC97079.1"/>
    <property type="molecule type" value="Genomic_DNA"/>
</dbReference>
<gene>
    <name evidence="2" type="ORF">Lgee_2050</name>
</gene>
<keyword evidence="1" id="KW-0472">Membrane</keyword>
<dbReference type="Proteomes" id="UP000054785">
    <property type="component" value="Unassembled WGS sequence"/>
</dbReference>
<protein>
    <recommendedName>
        <fullName evidence="4">Transmembrane protein</fullName>
    </recommendedName>
</protein>
<organism evidence="2 3">
    <name type="scientific">Legionella geestiana</name>
    <dbReference type="NCBI Taxonomy" id="45065"/>
    <lineage>
        <taxon>Bacteria</taxon>
        <taxon>Pseudomonadati</taxon>
        <taxon>Pseudomonadota</taxon>
        <taxon>Gammaproteobacteria</taxon>
        <taxon>Legionellales</taxon>
        <taxon>Legionellaceae</taxon>
        <taxon>Legionella</taxon>
    </lineage>
</organism>